<evidence type="ECO:0000256" key="1">
    <source>
        <dbReference type="SAM" id="MobiDB-lite"/>
    </source>
</evidence>
<dbReference type="Proteomes" id="UP000595437">
    <property type="component" value="Chromosome 20"/>
</dbReference>
<name>A0A7T8GL67_CALRO</name>
<organism evidence="2 3">
    <name type="scientific">Caligus rogercresseyi</name>
    <name type="common">Sea louse</name>
    <dbReference type="NCBI Taxonomy" id="217165"/>
    <lineage>
        <taxon>Eukaryota</taxon>
        <taxon>Metazoa</taxon>
        <taxon>Ecdysozoa</taxon>
        <taxon>Arthropoda</taxon>
        <taxon>Crustacea</taxon>
        <taxon>Multicrustacea</taxon>
        <taxon>Hexanauplia</taxon>
        <taxon>Copepoda</taxon>
        <taxon>Siphonostomatoida</taxon>
        <taxon>Caligidae</taxon>
        <taxon>Caligus</taxon>
    </lineage>
</organism>
<keyword evidence="3" id="KW-1185">Reference proteome</keyword>
<protein>
    <submittedName>
        <fullName evidence="2">LOC100875017</fullName>
    </submittedName>
</protein>
<dbReference type="AlphaFoldDB" id="A0A7T8GL67"/>
<evidence type="ECO:0000313" key="3">
    <source>
        <dbReference type="Proteomes" id="UP000595437"/>
    </source>
</evidence>
<evidence type="ECO:0000313" key="2">
    <source>
        <dbReference type="EMBL" id="QQP32280.1"/>
    </source>
</evidence>
<proteinExistence type="predicted"/>
<feature type="region of interest" description="Disordered" evidence="1">
    <location>
        <begin position="1"/>
        <end position="25"/>
    </location>
</feature>
<feature type="non-terminal residue" evidence="2">
    <location>
        <position position="78"/>
    </location>
</feature>
<reference evidence="3" key="1">
    <citation type="submission" date="2021-01" db="EMBL/GenBank/DDBJ databases">
        <title>Caligus Genome Assembly.</title>
        <authorList>
            <person name="Gallardo-Escarate C."/>
        </authorList>
    </citation>
    <scope>NUCLEOTIDE SEQUENCE [LARGE SCALE GENOMIC DNA]</scope>
</reference>
<dbReference type="EMBL" id="CP045909">
    <property type="protein sequence ID" value="QQP32280.1"/>
    <property type="molecule type" value="Genomic_DNA"/>
</dbReference>
<gene>
    <name evidence="2" type="ORF">FKW44_024529</name>
</gene>
<sequence length="78" mass="8763">MEKEPSMIISTTSRSDPSDNKVFPPLQPLDDLVARSHENLEEARPVYPEVSPCPNGEEFCELLASYPRNFIDAAINRS</sequence>
<accession>A0A7T8GL67</accession>